<name>A0A089NYE4_9HYPH</name>
<sequence>MGGRRAMLLIGGMVLAAAGLAVTPPGQRLRADAGPIIAEMRARATALVPDWRDGPPAAAQLPAPRTAVEDGRTVVRLTAAERARIGLVAESRPAVLHRQELTAYGSVLDLARITELTNSYAGAVAALQTARARVEVSASAARRARNLGAGVVAVAQIETAEGTLLTDQASMTVAESQLRTLAATARQEWGSVLGKAIIERSPLVTRLIERTDFLMQVTLPPGETLPEAPQAAFAEVPPQSARVALRPVSPATRTDPRIQGQSFFYLVSGESGLLPGTSTMAFLPASRAVKGVLVPEDAVVHGEGGTWVYRGTGDGAYVRHPVRPDAPMSADAFVVEDLPDGSEIVLRGAQALLSEEMKSRIRVVGDDDD</sequence>
<dbReference type="eggNOG" id="COG0845">
    <property type="taxonomic scope" value="Bacteria"/>
</dbReference>
<proteinExistence type="predicted"/>
<reference evidence="1 2" key="1">
    <citation type="journal article" date="2014" name="PLoS ONE">
        <title>Genome Information of Methylobacterium oryzae, a Plant-Probiotic Methylotroph in the Phyllosphere.</title>
        <authorList>
            <person name="Kwak M.J."/>
            <person name="Jeong H."/>
            <person name="Madhaiyan M."/>
            <person name="Lee Y."/>
            <person name="Sa T.M."/>
            <person name="Oh T.K."/>
            <person name="Kim J.F."/>
        </authorList>
    </citation>
    <scope>NUCLEOTIDE SEQUENCE [LARGE SCALE GENOMIC DNA]</scope>
    <source>
        <strain evidence="1 2">CBMB20</strain>
    </source>
</reference>
<dbReference type="STRING" id="693986.MOC_3810"/>
<dbReference type="AlphaFoldDB" id="A0A089NYE4"/>
<keyword evidence="2" id="KW-1185">Reference proteome</keyword>
<dbReference type="Proteomes" id="UP000029492">
    <property type="component" value="Chromosome"/>
</dbReference>
<dbReference type="HOGENOM" id="CLU_061990_0_0_5"/>
<evidence type="ECO:0000313" key="1">
    <source>
        <dbReference type="EMBL" id="AIQ91565.1"/>
    </source>
</evidence>
<dbReference type="Gene3D" id="2.40.420.20">
    <property type="match status" value="1"/>
</dbReference>
<protein>
    <submittedName>
        <fullName evidence="1">Multidrug resistant protein</fullName>
    </submittedName>
</protein>
<dbReference type="EMBL" id="CP003811">
    <property type="protein sequence ID" value="AIQ91565.1"/>
    <property type="molecule type" value="Genomic_DNA"/>
</dbReference>
<dbReference type="RefSeq" id="WP_193376696.1">
    <property type="nucleotide sequence ID" value="NZ_CP003811.1"/>
</dbReference>
<dbReference type="KEGG" id="mor:MOC_3810"/>
<organism evidence="1 2">
    <name type="scientific">Methylobacterium oryzae CBMB20</name>
    <dbReference type="NCBI Taxonomy" id="693986"/>
    <lineage>
        <taxon>Bacteria</taxon>
        <taxon>Pseudomonadati</taxon>
        <taxon>Pseudomonadota</taxon>
        <taxon>Alphaproteobacteria</taxon>
        <taxon>Hyphomicrobiales</taxon>
        <taxon>Methylobacteriaceae</taxon>
        <taxon>Methylobacterium</taxon>
    </lineage>
</organism>
<gene>
    <name evidence="1" type="ORF">MOC_3810</name>
</gene>
<evidence type="ECO:0000313" key="2">
    <source>
        <dbReference type="Proteomes" id="UP000029492"/>
    </source>
</evidence>
<accession>A0A089NYE4</accession>